<dbReference type="SUPFAM" id="SSF53474">
    <property type="entry name" value="alpha/beta-Hydrolases"/>
    <property type="match status" value="1"/>
</dbReference>
<dbReference type="RefSeq" id="WP_053961444.1">
    <property type="nucleotide sequence ID" value="NZ_CAJPTR010000039.1"/>
</dbReference>
<protein>
    <recommendedName>
        <fullName evidence="6">Extracellular esterase EstB</fullName>
    </recommendedName>
</protein>
<evidence type="ECO:0000313" key="2">
    <source>
        <dbReference type="EMBL" id="ALE18545.1"/>
    </source>
</evidence>
<name>A0A0M4LYF6_9ACTN</name>
<reference evidence="3 5" key="3">
    <citation type="submission" date="2019-04" db="EMBL/GenBank/DDBJ databases">
        <authorList>
            <person name="Seth-Smith MB H."/>
            <person name="Seth-Smith H."/>
        </authorList>
    </citation>
    <scope>NUCLEOTIDE SEQUENCE [LARGE SCALE GENOMIC DNA]</scope>
    <source>
        <strain evidence="3">USB-603019</strain>
    </source>
</reference>
<dbReference type="InterPro" id="IPR002918">
    <property type="entry name" value="Lipase_EstA/Esterase_EstB"/>
</dbReference>
<evidence type="ECO:0008006" key="6">
    <source>
        <dbReference type="Google" id="ProtNLM"/>
    </source>
</evidence>
<dbReference type="Proteomes" id="UP000068137">
    <property type="component" value="Chromosome"/>
</dbReference>
<dbReference type="EMBL" id="CP012390">
    <property type="protein sequence ID" value="ALE18545.1"/>
    <property type="molecule type" value="Genomic_DNA"/>
</dbReference>
<dbReference type="GO" id="GO:0016042">
    <property type="term" value="P:lipid catabolic process"/>
    <property type="evidence" value="ECO:0007669"/>
    <property type="project" value="InterPro"/>
</dbReference>
<proteinExistence type="predicted"/>
<organism evidence="2 4">
    <name type="scientific">Lawsonella clevelandensis</name>
    <dbReference type="NCBI Taxonomy" id="1528099"/>
    <lineage>
        <taxon>Bacteria</taxon>
        <taxon>Bacillati</taxon>
        <taxon>Actinomycetota</taxon>
        <taxon>Actinomycetes</taxon>
        <taxon>Mycobacteriales</taxon>
        <taxon>Lawsonellaceae</taxon>
        <taxon>Lawsonella</taxon>
    </lineage>
</organism>
<keyword evidence="5" id="KW-1185">Reference proteome</keyword>
<feature type="signal peptide" evidence="1">
    <location>
        <begin position="1"/>
        <end position="33"/>
    </location>
</feature>
<dbReference type="GO" id="GO:0016298">
    <property type="term" value="F:lipase activity"/>
    <property type="evidence" value="ECO:0007669"/>
    <property type="project" value="TreeGrafter"/>
</dbReference>
<dbReference type="EMBL" id="LR584267">
    <property type="protein sequence ID" value="VHN99810.1"/>
    <property type="molecule type" value="Genomic_DNA"/>
</dbReference>
<dbReference type="AlphaFoldDB" id="A0A0M4LYF6"/>
<dbReference type="PANTHER" id="PTHR32015">
    <property type="entry name" value="FASTING INDUCED LIPASE"/>
    <property type="match status" value="1"/>
</dbReference>
<dbReference type="Proteomes" id="UP000324288">
    <property type="component" value="Chromosome"/>
</dbReference>
<reference evidence="2 4" key="1">
    <citation type="journal article" date="2015" name="Genome Announc.">
        <title>Complete Genome Sequences for Two Strains of a Novel Fastidious, Partially Acid-Fast, Gram-Positive Corynebacterineae Bacterium, Derived from Human Clinical Samples.</title>
        <authorList>
            <person name="Nicholson A.C."/>
            <person name="Bell M."/>
            <person name="Humrighouse B.W."/>
            <person name="McQuiston J.R."/>
        </authorList>
    </citation>
    <scope>NUCLEOTIDE SEQUENCE [LARGE SCALE GENOMIC DNA]</scope>
    <source>
        <strain evidence="2 4">X1698</strain>
    </source>
</reference>
<gene>
    <name evidence="2" type="ORF">AL705_01090</name>
    <name evidence="3" type="ORF">LC603019_00229</name>
</gene>
<dbReference type="KEGG" id="cbq:AL705_01090"/>
<accession>A0A0M4LYF6</accession>
<dbReference type="STRING" id="1528099.AL705_01090"/>
<evidence type="ECO:0000313" key="4">
    <source>
        <dbReference type="Proteomes" id="UP000068137"/>
    </source>
</evidence>
<sequence>MLRTRFLRKTGATLAALALLCALPSAGLPRANADDAIDQDEVPMKDGLPAILNHWDCRSAEHPTPVIMIHGTFSRQLSQIDVTQMLHDNGYCVYGINAGYNPNTLYTKMNPEYYGLAHVDETTAQVNAFIEKVKRKTGAKKVDLIGHSQGGLIIRNRITRYGGKDVRVAMFLSGTHHGTTLMGAATMVKYAMPHLFPVIAEPIVGPAVYEQMVGSPFMTNLNKHRDTVSGVTYVVMVSPDDKQATPWKSGFITNPVKGATVFNIDIKQLCSIPADDEIGHSDTHIDYRALRVIRWALSQSTRPGAHPNCLANR</sequence>
<dbReference type="OrthoDB" id="8871309at2"/>
<dbReference type="Pfam" id="PF02089">
    <property type="entry name" value="Palm_thioest"/>
    <property type="match status" value="1"/>
</dbReference>
<feature type="chain" id="PRO_5044544835" description="Extracellular esterase EstB" evidence="1">
    <location>
        <begin position="34"/>
        <end position="313"/>
    </location>
</feature>
<dbReference type="Gene3D" id="3.40.50.1820">
    <property type="entry name" value="alpha/beta hydrolase"/>
    <property type="match status" value="1"/>
</dbReference>
<evidence type="ECO:0000313" key="3">
    <source>
        <dbReference type="EMBL" id="VHN99810.1"/>
    </source>
</evidence>
<reference evidence="2" key="2">
    <citation type="journal article" date="2016" name="Int. J. Syst. Evol. Microbiol.">
        <title>Lawsonella clevelandensis gen. nov., sp. nov., a new member of the suborder Corynebacterineae isolated from human abscesses.</title>
        <authorList>
            <person name="Bell M.E."/>
            <person name="Bernard K.A."/>
            <person name="Harrington S.M."/>
            <person name="Patel N.B."/>
            <person name="Tucker T.A."/>
            <person name="Metcalfe M.G."/>
            <person name="McQuiston J.R."/>
        </authorList>
    </citation>
    <scope>NUCLEOTIDE SEQUENCE</scope>
    <source>
        <strain evidence="2">X1698</strain>
    </source>
</reference>
<dbReference type="GeneID" id="84894228"/>
<dbReference type="PANTHER" id="PTHR32015:SF1">
    <property type="entry name" value="LIPASE"/>
    <property type="match status" value="1"/>
</dbReference>
<evidence type="ECO:0000256" key="1">
    <source>
        <dbReference type="SAM" id="SignalP"/>
    </source>
</evidence>
<evidence type="ECO:0000313" key="5">
    <source>
        <dbReference type="Proteomes" id="UP000324288"/>
    </source>
</evidence>
<keyword evidence="1" id="KW-0732">Signal</keyword>
<dbReference type="InterPro" id="IPR029058">
    <property type="entry name" value="AB_hydrolase_fold"/>
</dbReference>